<evidence type="ECO:0000259" key="7">
    <source>
        <dbReference type="Pfam" id="PF07687"/>
    </source>
</evidence>
<evidence type="ECO:0000256" key="5">
    <source>
        <dbReference type="ARBA" id="ARBA00022833"/>
    </source>
</evidence>
<evidence type="ECO:0000256" key="2">
    <source>
        <dbReference type="ARBA" id="ARBA00006247"/>
    </source>
</evidence>
<feature type="domain" description="Peptidase M20 dimerisation" evidence="7">
    <location>
        <begin position="214"/>
        <end position="313"/>
    </location>
</feature>
<gene>
    <name evidence="8" type="primary">ACY1_3</name>
    <name evidence="8" type="ORF">K7432_013451</name>
</gene>
<comment type="caution">
    <text evidence="8">The sequence shown here is derived from an EMBL/GenBank/DDBJ whole genome shotgun (WGS) entry which is preliminary data.</text>
</comment>
<dbReference type="Gene3D" id="3.40.630.10">
    <property type="entry name" value="Zn peptidases"/>
    <property type="match status" value="1"/>
</dbReference>
<dbReference type="Gene3D" id="3.30.70.360">
    <property type="match status" value="1"/>
</dbReference>
<dbReference type="PANTHER" id="PTHR45892">
    <property type="entry name" value="AMINOACYLASE-1"/>
    <property type="match status" value="1"/>
</dbReference>
<evidence type="ECO:0000256" key="4">
    <source>
        <dbReference type="ARBA" id="ARBA00022723"/>
    </source>
</evidence>
<dbReference type="InterPro" id="IPR010159">
    <property type="entry name" value="N-acyl_aa_amidohydrolase"/>
</dbReference>
<name>A0ABR2VQS7_9FUNG</name>
<dbReference type="InterPro" id="IPR052083">
    <property type="entry name" value="Aminoacylase-1_M20A"/>
</dbReference>
<dbReference type="InterPro" id="IPR002933">
    <property type="entry name" value="Peptidase_M20"/>
</dbReference>
<dbReference type="PANTHER" id="PTHR45892:SF1">
    <property type="entry name" value="AMINOACYLASE-1"/>
    <property type="match status" value="1"/>
</dbReference>
<dbReference type="Gene3D" id="1.10.150.900">
    <property type="match status" value="1"/>
</dbReference>
<dbReference type="PIRSF" id="PIRSF036696">
    <property type="entry name" value="ACY-1"/>
    <property type="match status" value="1"/>
</dbReference>
<keyword evidence="5" id="KW-0862">Zinc</keyword>
<feature type="chain" id="PRO_5045522178" evidence="6">
    <location>
        <begin position="19"/>
        <end position="430"/>
    </location>
</feature>
<dbReference type="Pfam" id="PF01546">
    <property type="entry name" value="Peptidase_M20"/>
    <property type="match status" value="1"/>
</dbReference>
<dbReference type="InterPro" id="IPR011650">
    <property type="entry name" value="Peptidase_M20_dimer"/>
</dbReference>
<dbReference type="SUPFAM" id="SSF55031">
    <property type="entry name" value="Bacterial exopeptidase dimerisation domain"/>
    <property type="match status" value="1"/>
</dbReference>
<keyword evidence="4" id="KW-0479">Metal-binding</keyword>
<keyword evidence="8" id="KW-0378">Hydrolase</keyword>
<evidence type="ECO:0000256" key="3">
    <source>
        <dbReference type="ARBA" id="ARBA00022490"/>
    </source>
</evidence>
<dbReference type="SUPFAM" id="SSF53187">
    <property type="entry name" value="Zn-dependent exopeptidases"/>
    <property type="match status" value="1"/>
</dbReference>
<comment type="similarity">
    <text evidence="2">Belongs to the peptidase M20A family.</text>
</comment>
<keyword evidence="3" id="KW-0963">Cytoplasm</keyword>
<evidence type="ECO:0000256" key="1">
    <source>
        <dbReference type="ARBA" id="ARBA00001947"/>
    </source>
</evidence>
<organism evidence="8 9">
    <name type="scientific">Basidiobolus ranarum</name>
    <dbReference type="NCBI Taxonomy" id="34480"/>
    <lineage>
        <taxon>Eukaryota</taxon>
        <taxon>Fungi</taxon>
        <taxon>Fungi incertae sedis</taxon>
        <taxon>Zoopagomycota</taxon>
        <taxon>Entomophthoromycotina</taxon>
        <taxon>Basidiobolomycetes</taxon>
        <taxon>Basidiobolales</taxon>
        <taxon>Basidiobolaceae</taxon>
        <taxon>Basidiobolus</taxon>
    </lineage>
</organism>
<evidence type="ECO:0000256" key="6">
    <source>
        <dbReference type="SAM" id="SignalP"/>
    </source>
</evidence>
<dbReference type="Proteomes" id="UP001479436">
    <property type="component" value="Unassembled WGS sequence"/>
</dbReference>
<dbReference type="EC" id="3.5.1.14" evidence="8"/>
<feature type="signal peptide" evidence="6">
    <location>
        <begin position="1"/>
        <end position="18"/>
    </location>
</feature>
<dbReference type="NCBIfam" id="TIGR01880">
    <property type="entry name" value="Ac-peptdase-euk"/>
    <property type="match status" value="1"/>
</dbReference>
<sequence>MRGSTSLFFAFASSYLFAVNNTQQTWSPALTSTVSKLQEYVRIKSVHPTPDYESVKTFATKYGAEVGLETEVFECVAGKPIIIMKWPGSDPTLPSVVLNAHSDVVPATTEKWKWDPFSGELTTDEKGNQIIVGRGTQDVKSMTVLFLEAIRLLKAEGKTPLRNVYVTIMPEEEIGGADGMGCFVKSEKSKSLNIGFSLDEGLATPESHFKAYFGERTLWAIKVKATGNTGHASTFVENLATDKMLHFWNLIKLYRDNEALRFKSHPEITIGNTTTINLTILKGGIASNTVPDSLEFVFDIRGTPAMTRPELFHERLELWAKISNVTFEYMHGKDPPIITDIYGKDSGWWNAIVSAGQNIGVDIDAEFYVGASDSRYLRAAGIPAIGINPFRNHPYLAHNHNEYIEVRALQEGLNFTHAAILNLGNVAATI</sequence>
<dbReference type="InterPro" id="IPR036264">
    <property type="entry name" value="Bact_exopeptidase_dim_dom"/>
</dbReference>
<evidence type="ECO:0000313" key="8">
    <source>
        <dbReference type="EMBL" id="KAK9694361.1"/>
    </source>
</evidence>
<keyword evidence="6" id="KW-0732">Signal</keyword>
<reference evidence="8 9" key="1">
    <citation type="submission" date="2023-04" db="EMBL/GenBank/DDBJ databases">
        <title>Genome of Basidiobolus ranarum AG-B5.</title>
        <authorList>
            <person name="Stajich J.E."/>
            <person name="Carter-House D."/>
            <person name="Gryganskyi A."/>
        </authorList>
    </citation>
    <scope>NUCLEOTIDE SEQUENCE [LARGE SCALE GENOMIC DNA]</scope>
    <source>
        <strain evidence="8 9">AG-B5</strain>
    </source>
</reference>
<comment type="cofactor">
    <cofactor evidence="1">
        <name>Zn(2+)</name>
        <dbReference type="ChEBI" id="CHEBI:29105"/>
    </cofactor>
</comment>
<dbReference type="GO" id="GO:0004046">
    <property type="term" value="F:aminoacylase activity"/>
    <property type="evidence" value="ECO:0007669"/>
    <property type="project" value="UniProtKB-EC"/>
</dbReference>
<accession>A0ABR2VQS7</accession>
<dbReference type="Pfam" id="PF07687">
    <property type="entry name" value="M20_dimer"/>
    <property type="match status" value="1"/>
</dbReference>
<dbReference type="EMBL" id="JASJQH010008209">
    <property type="protein sequence ID" value="KAK9694361.1"/>
    <property type="molecule type" value="Genomic_DNA"/>
</dbReference>
<evidence type="ECO:0000313" key="9">
    <source>
        <dbReference type="Proteomes" id="UP001479436"/>
    </source>
</evidence>
<protein>
    <submittedName>
        <fullName evidence="8">Adenylate cyclase</fullName>
        <ecNumber evidence="8">3.5.1.14</ecNumber>
    </submittedName>
</protein>
<keyword evidence="9" id="KW-1185">Reference proteome</keyword>
<proteinExistence type="inferred from homology"/>